<evidence type="ECO:0000259" key="5">
    <source>
        <dbReference type="PROSITE" id="PS50002"/>
    </source>
</evidence>
<dbReference type="SMART" id="SM00324">
    <property type="entry name" value="RhoGAP"/>
    <property type="match status" value="1"/>
</dbReference>
<dbReference type="SMART" id="SM00326">
    <property type="entry name" value="SH3"/>
    <property type="match status" value="1"/>
</dbReference>
<feature type="region of interest" description="Disordered" evidence="4">
    <location>
        <begin position="1082"/>
        <end position="1156"/>
    </location>
</feature>
<name>B4MW92_DROWI</name>
<feature type="compositionally biased region" description="Basic and acidic residues" evidence="4">
    <location>
        <begin position="1479"/>
        <end position="1489"/>
    </location>
</feature>
<dbReference type="OrthoDB" id="5873004at2759"/>
<feature type="compositionally biased region" description="Polar residues" evidence="4">
    <location>
        <begin position="1900"/>
        <end position="1913"/>
    </location>
</feature>
<dbReference type="CDD" id="cd11835">
    <property type="entry name" value="SH3_ARHGAP32_33"/>
    <property type="match status" value="1"/>
</dbReference>
<dbReference type="GO" id="GO:0005096">
    <property type="term" value="F:GTPase activator activity"/>
    <property type="evidence" value="ECO:0007669"/>
    <property type="project" value="UniProtKB-KW"/>
</dbReference>
<dbReference type="PANTHER" id="PTHR15729:SF10">
    <property type="entry name" value="GTPASE-ACTIVATING PROTEIN CDGAPR"/>
    <property type="match status" value="1"/>
</dbReference>
<feature type="region of interest" description="Disordered" evidence="4">
    <location>
        <begin position="939"/>
        <end position="984"/>
    </location>
</feature>
<feature type="compositionally biased region" description="Polar residues" evidence="4">
    <location>
        <begin position="765"/>
        <end position="777"/>
    </location>
</feature>
<dbReference type="eggNOG" id="KOG1449">
    <property type="taxonomic scope" value="Eukaryota"/>
</dbReference>
<dbReference type="PROSITE" id="PS50002">
    <property type="entry name" value="SH3"/>
    <property type="match status" value="1"/>
</dbReference>
<dbReference type="FunFam" id="2.30.30.40:FF:000207">
    <property type="entry name" value="CLUMA_CG020965, isoform A"/>
    <property type="match status" value="1"/>
</dbReference>
<accession>B4MW92</accession>
<feature type="region of interest" description="Disordered" evidence="4">
    <location>
        <begin position="752"/>
        <end position="805"/>
    </location>
</feature>
<dbReference type="InterPro" id="IPR008936">
    <property type="entry name" value="Rho_GTPase_activation_prot"/>
</dbReference>
<feature type="compositionally biased region" description="Polar residues" evidence="4">
    <location>
        <begin position="1104"/>
        <end position="1113"/>
    </location>
</feature>
<organism evidence="7 8">
    <name type="scientific">Drosophila willistoni</name>
    <name type="common">Fruit fly</name>
    <dbReference type="NCBI Taxonomy" id="7260"/>
    <lineage>
        <taxon>Eukaryota</taxon>
        <taxon>Metazoa</taxon>
        <taxon>Ecdysozoa</taxon>
        <taxon>Arthropoda</taxon>
        <taxon>Hexapoda</taxon>
        <taxon>Insecta</taxon>
        <taxon>Pterygota</taxon>
        <taxon>Neoptera</taxon>
        <taxon>Endopterygota</taxon>
        <taxon>Diptera</taxon>
        <taxon>Brachycera</taxon>
        <taxon>Muscomorpha</taxon>
        <taxon>Ephydroidea</taxon>
        <taxon>Drosophilidae</taxon>
        <taxon>Drosophila</taxon>
        <taxon>Sophophora</taxon>
    </lineage>
</organism>
<evidence type="ECO:0008006" key="9">
    <source>
        <dbReference type="Google" id="ProtNLM"/>
    </source>
</evidence>
<feature type="region of interest" description="Disordered" evidence="4">
    <location>
        <begin position="1806"/>
        <end position="1839"/>
    </location>
</feature>
<dbReference type="InterPro" id="IPR036028">
    <property type="entry name" value="SH3-like_dom_sf"/>
</dbReference>
<evidence type="ECO:0000256" key="1">
    <source>
        <dbReference type="ARBA" id="ARBA00022443"/>
    </source>
</evidence>
<dbReference type="SUPFAM" id="SSF50044">
    <property type="entry name" value="SH3-domain"/>
    <property type="match status" value="1"/>
</dbReference>
<dbReference type="CDD" id="cd04384">
    <property type="entry name" value="RhoGAP_CdGAP"/>
    <property type="match status" value="1"/>
</dbReference>
<feature type="compositionally biased region" description="Polar residues" evidence="4">
    <location>
        <begin position="943"/>
        <end position="954"/>
    </location>
</feature>
<dbReference type="Gene3D" id="1.10.555.10">
    <property type="entry name" value="Rho GTPase activation protein"/>
    <property type="match status" value="1"/>
</dbReference>
<dbReference type="PROSITE" id="PS50238">
    <property type="entry name" value="RHOGAP"/>
    <property type="match status" value="1"/>
</dbReference>
<evidence type="ECO:0000256" key="2">
    <source>
        <dbReference type="ARBA" id="ARBA00022468"/>
    </source>
</evidence>
<dbReference type="EMBL" id="CH963857">
    <property type="protein sequence ID" value="EDW75962.2"/>
    <property type="molecule type" value="Genomic_DNA"/>
</dbReference>
<feature type="compositionally biased region" description="Polar residues" evidence="4">
    <location>
        <begin position="1809"/>
        <end position="1818"/>
    </location>
</feature>
<dbReference type="InterPro" id="IPR000198">
    <property type="entry name" value="RhoGAP_dom"/>
</dbReference>
<dbReference type="Gene3D" id="2.30.30.40">
    <property type="entry name" value="SH3 Domains"/>
    <property type="match status" value="1"/>
</dbReference>
<evidence type="ECO:0000313" key="8">
    <source>
        <dbReference type="Proteomes" id="UP000007798"/>
    </source>
</evidence>
<protein>
    <recommendedName>
        <fullName evidence="9">GTPase-activating protein CdGAPr</fullName>
    </recommendedName>
</protein>
<dbReference type="STRING" id="7260.B4MW92"/>
<keyword evidence="2" id="KW-0343">GTPase activation</keyword>
<dbReference type="SMR" id="B4MW92"/>
<dbReference type="PANTHER" id="PTHR15729">
    <property type="entry name" value="CDC42 GTPASE-ACTIVATING PROTEIN"/>
    <property type="match status" value="1"/>
</dbReference>
<feature type="compositionally biased region" description="Pro residues" evidence="4">
    <location>
        <begin position="1708"/>
        <end position="1718"/>
    </location>
</feature>
<evidence type="ECO:0000259" key="6">
    <source>
        <dbReference type="PROSITE" id="PS50238"/>
    </source>
</evidence>
<feature type="region of interest" description="Disordered" evidence="4">
    <location>
        <begin position="1892"/>
        <end position="1921"/>
    </location>
</feature>
<evidence type="ECO:0000256" key="4">
    <source>
        <dbReference type="SAM" id="MobiDB-lite"/>
    </source>
</evidence>
<dbReference type="HOGENOM" id="CLU_235685_0_0_1"/>
<feature type="domain" description="Rho-GAP" evidence="6">
    <location>
        <begin position="430"/>
        <end position="624"/>
    </location>
</feature>
<dbReference type="SUPFAM" id="SSF48350">
    <property type="entry name" value="GTPase activation domain, GAP"/>
    <property type="match status" value="1"/>
</dbReference>
<dbReference type="FunCoup" id="B4MW92">
    <property type="interactions" value="8"/>
</dbReference>
<dbReference type="InterPro" id="IPR051576">
    <property type="entry name" value="PX-Rho_GAP"/>
</dbReference>
<dbReference type="GO" id="GO:0007264">
    <property type="term" value="P:small GTPase-mediated signal transduction"/>
    <property type="evidence" value="ECO:0007669"/>
    <property type="project" value="TreeGrafter"/>
</dbReference>
<dbReference type="InParanoid" id="B4MW92"/>
<feature type="region of interest" description="Disordered" evidence="4">
    <location>
        <begin position="1471"/>
        <end position="1508"/>
    </location>
</feature>
<feature type="compositionally biased region" description="Basic residues" evidence="4">
    <location>
        <begin position="1821"/>
        <end position="1839"/>
    </location>
</feature>
<evidence type="ECO:0000313" key="7">
    <source>
        <dbReference type="EMBL" id="EDW75962.2"/>
    </source>
</evidence>
<keyword evidence="8" id="KW-1185">Reference proteome</keyword>
<dbReference type="GO" id="GO:0031290">
    <property type="term" value="P:retinal ganglion cell axon guidance"/>
    <property type="evidence" value="ECO:0007669"/>
    <property type="project" value="EnsemblMetazoa"/>
</dbReference>
<feature type="domain" description="SH3" evidence="5">
    <location>
        <begin position="300"/>
        <end position="368"/>
    </location>
</feature>
<reference evidence="7 8" key="1">
    <citation type="journal article" date="2007" name="Nature">
        <title>Evolution of genes and genomes on the Drosophila phylogeny.</title>
        <authorList>
            <consortium name="Drosophila 12 Genomes Consortium"/>
            <person name="Clark A.G."/>
            <person name="Eisen M.B."/>
            <person name="Smith D.R."/>
            <person name="Bergman C.M."/>
            <person name="Oliver B."/>
            <person name="Markow T.A."/>
            <person name="Kaufman T.C."/>
            <person name="Kellis M."/>
            <person name="Gelbart W."/>
            <person name="Iyer V.N."/>
            <person name="Pollard D.A."/>
            <person name="Sackton T.B."/>
            <person name="Larracuente A.M."/>
            <person name="Singh N.D."/>
            <person name="Abad J.P."/>
            <person name="Abt D.N."/>
            <person name="Adryan B."/>
            <person name="Aguade M."/>
            <person name="Akashi H."/>
            <person name="Anderson W.W."/>
            <person name="Aquadro C.F."/>
            <person name="Ardell D.H."/>
            <person name="Arguello R."/>
            <person name="Artieri C.G."/>
            <person name="Barbash D.A."/>
            <person name="Barker D."/>
            <person name="Barsanti P."/>
            <person name="Batterham P."/>
            <person name="Batzoglou S."/>
            <person name="Begun D."/>
            <person name="Bhutkar A."/>
            <person name="Blanco E."/>
            <person name="Bosak S.A."/>
            <person name="Bradley R.K."/>
            <person name="Brand A.D."/>
            <person name="Brent M.R."/>
            <person name="Brooks A.N."/>
            <person name="Brown R.H."/>
            <person name="Butlin R.K."/>
            <person name="Caggese C."/>
            <person name="Calvi B.R."/>
            <person name="Bernardo de Carvalho A."/>
            <person name="Caspi A."/>
            <person name="Castrezana S."/>
            <person name="Celniker S.E."/>
            <person name="Chang J.L."/>
            <person name="Chapple C."/>
            <person name="Chatterji S."/>
            <person name="Chinwalla A."/>
            <person name="Civetta A."/>
            <person name="Clifton S.W."/>
            <person name="Comeron J.M."/>
            <person name="Costello J.C."/>
            <person name="Coyne J.A."/>
            <person name="Daub J."/>
            <person name="David R.G."/>
            <person name="Delcher A.L."/>
            <person name="Delehaunty K."/>
            <person name="Do C.B."/>
            <person name="Ebling H."/>
            <person name="Edwards K."/>
            <person name="Eickbush T."/>
            <person name="Evans J.D."/>
            <person name="Filipski A."/>
            <person name="Findeiss S."/>
            <person name="Freyhult E."/>
            <person name="Fulton L."/>
            <person name="Fulton R."/>
            <person name="Garcia A.C."/>
            <person name="Gardiner A."/>
            <person name="Garfield D.A."/>
            <person name="Garvin B.E."/>
            <person name="Gibson G."/>
            <person name="Gilbert D."/>
            <person name="Gnerre S."/>
            <person name="Godfrey J."/>
            <person name="Good R."/>
            <person name="Gotea V."/>
            <person name="Gravely B."/>
            <person name="Greenberg A.J."/>
            <person name="Griffiths-Jones S."/>
            <person name="Gross S."/>
            <person name="Guigo R."/>
            <person name="Gustafson E.A."/>
            <person name="Haerty W."/>
            <person name="Hahn M.W."/>
            <person name="Halligan D.L."/>
            <person name="Halpern A.L."/>
            <person name="Halter G.M."/>
            <person name="Han M.V."/>
            <person name="Heger A."/>
            <person name="Hillier L."/>
            <person name="Hinrichs A.S."/>
            <person name="Holmes I."/>
            <person name="Hoskins R.A."/>
            <person name="Hubisz M.J."/>
            <person name="Hultmark D."/>
            <person name="Huntley M.A."/>
            <person name="Jaffe D.B."/>
            <person name="Jagadeeshan S."/>
            <person name="Jeck W.R."/>
            <person name="Johnson J."/>
            <person name="Jones C.D."/>
            <person name="Jordan W.C."/>
            <person name="Karpen G.H."/>
            <person name="Kataoka E."/>
            <person name="Keightley P.D."/>
            <person name="Kheradpour P."/>
            <person name="Kirkness E.F."/>
            <person name="Koerich L.B."/>
            <person name="Kristiansen K."/>
            <person name="Kudrna D."/>
            <person name="Kulathinal R.J."/>
            <person name="Kumar S."/>
            <person name="Kwok R."/>
            <person name="Lander E."/>
            <person name="Langley C.H."/>
            <person name="Lapoint R."/>
            <person name="Lazzaro B.P."/>
            <person name="Lee S.J."/>
            <person name="Levesque L."/>
            <person name="Li R."/>
            <person name="Lin C.F."/>
            <person name="Lin M.F."/>
            <person name="Lindblad-Toh K."/>
            <person name="Llopart A."/>
            <person name="Long M."/>
            <person name="Low L."/>
            <person name="Lozovsky E."/>
            <person name="Lu J."/>
            <person name="Luo M."/>
            <person name="Machado C.A."/>
            <person name="Makalowski W."/>
            <person name="Marzo M."/>
            <person name="Matsuda M."/>
            <person name="Matzkin L."/>
            <person name="McAllister B."/>
            <person name="McBride C.S."/>
            <person name="McKernan B."/>
            <person name="McKernan K."/>
            <person name="Mendez-Lago M."/>
            <person name="Minx P."/>
            <person name="Mollenhauer M.U."/>
            <person name="Montooth K."/>
            <person name="Mount S.M."/>
            <person name="Mu X."/>
            <person name="Myers E."/>
            <person name="Negre B."/>
            <person name="Newfeld S."/>
            <person name="Nielsen R."/>
            <person name="Noor M.A."/>
            <person name="O'Grady P."/>
            <person name="Pachter L."/>
            <person name="Papaceit M."/>
            <person name="Parisi M.J."/>
            <person name="Parisi M."/>
            <person name="Parts L."/>
            <person name="Pedersen J.S."/>
            <person name="Pesole G."/>
            <person name="Phillippy A.M."/>
            <person name="Ponting C.P."/>
            <person name="Pop M."/>
            <person name="Porcelli D."/>
            <person name="Powell J.R."/>
            <person name="Prohaska S."/>
            <person name="Pruitt K."/>
            <person name="Puig M."/>
            <person name="Quesneville H."/>
            <person name="Ram K.R."/>
            <person name="Rand D."/>
            <person name="Rasmussen M.D."/>
            <person name="Reed L.K."/>
            <person name="Reenan R."/>
            <person name="Reily A."/>
            <person name="Remington K.A."/>
            <person name="Rieger T.T."/>
            <person name="Ritchie M.G."/>
            <person name="Robin C."/>
            <person name="Rogers Y.H."/>
            <person name="Rohde C."/>
            <person name="Rozas J."/>
            <person name="Rubenfield M.J."/>
            <person name="Ruiz A."/>
            <person name="Russo S."/>
            <person name="Salzberg S.L."/>
            <person name="Sanchez-Gracia A."/>
            <person name="Saranga D.J."/>
            <person name="Sato H."/>
            <person name="Schaeffer S.W."/>
            <person name="Schatz M.C."/>
            <person name="Schlenke T."/>
            <person name="Schwartz R."/>
            <person name="Segarra C."/>
            <person name="Singh R.S."/>
            <person name="Sirot L."/>
            <person name="Sirota M."/>
            <person name="Sisneros N.B."/>
            <person name="Smith C.D."/>
            <person name="Smith T.F."/>
            <person name="Spieth J."/>
            <person name="Stage D.E."/>
            <person name="Stark A."/>
            <person name="Stephan W."/>
            <person name="Strausberg R.L."/>
            <person name="Strempel S."/>
            <person name="Sturgill D."/>
            <person name="Sutton G."/>
            <person name="Sutton G.G."/>
            <person name="Tao W."/>
            <person name="Teichmann S."/>
            <person name="Tobari Y.N."/>
            <person name="Tomimura Y."/>
            <person name="Tsolas J.M."/>
            <person name="Valente V.L."/>
            <person name="Venter E."/>
            <person name="Venter J.C."/>
            <person name="Vicario S."/>
            <person name="Vieira F.G."/>
            <person name="Vilella A.J."/>
            <person name="Villasante A."/>
            <person name="Walenz B."/>
            <person name="Wang J."/>
            <person name="Wasserman M."/>
            <person name="Watts T."/>
            <person name="Wilson D."/>
            <person name="Wilson R.K."/>
            <person name="Wing R.A."/>
            <person name="Wolfner M.F."/>
            <person name="Wong A."/>
            <person name="Wong G.K."/>
            <person name="Wu C.I."/>
            <person name="Wu G."/>
            <person name="Yamamoto D."/>
            <person name="Yang H.P."/>
            <person name="Yang S.P."/>
            <person name="Yorke J.A."/>
            <person name="Yoshida K."/>
            <person name="Zdobnov E."/>
            <person name="Zhang P."/>
            <person name="Zhang Y."/>
            <person name="Zimin A.V."/>
            <person name="Baldwin J."/>
            <person name="Abdouelleil A."/>
            <person name="Abdulkadir J."/>
            <person name="Abebe A."/>
            <person name="Abera B."/>
            <person name="Abreu J."/>
            <person name="Acer S.C."/>
            <person name="Aftuck L."/>
            <person name="Alexander A."/>
            <person name="An P."/>
            <person name="Anderson E."/>
            <person name="Anderson S."/>
            <person name="Arachi H."/>
            <person name="Azer M."/>
            <person name="Bachantsang P."/>
            <person name="Barry A."/>
            <person name="Bayul T."/>
            <person name="Berlin A."/>
            <person name="Bessette D."/>
            <person name="Bloom T."/>
            <person name="Blye J."/>
            <person name="Boguslavskiy L."/>
            <person name="Bonnet C."/>
            <person name="Boukhgalter B."/>
            <person name="Bourzgui I."/>
            <person name="Brown A."/>
            <person name="Cahill P."/>
            <person name="Channer S."/>
            <person name="Cheshatsang Y."/>
            <person name="Chuda L."/>
            <person name="Citroen M."/>
            <person name="Collymore A."/>
            <person name="Cooke P."/>
            <person name="Costello M."/>
            <person name="D'Aco K."/>
            <person name="Daza R."/>
            <person name="De Haan G."/>
            <person name="DeGray S."/>
            <person name="DeMaso C."/>
            <person name="Dhargay N."/>
            <person name="Dooley K."/>
            <person name="Dooley E."/>
            <person name="Doricent M."/>
            <person name="Dorje P."/>
            <person name="Dorjee K."/>
            <person name="Dupes A."/>
            <person name="Elong R."/>
            <person name="Falk J."/>
            <person name="Farina A."/>
            <person name="Faro S."/>
            <person name="Ferguson D."/>
            <person name="Fisher S."/>
            <person name="Foley C.D."/>
            <person name="Franke A."/>
            <person name="Friedrich D."/>
            <person name="Gadbois L."/>
            <person name="Gearin G."/>
            <person name="Gearin C.R."/>
            <person name="Giannoukos G."/>
            <person name="Goode T."/>
            <person name="Graham J."/>
            <person name="Grandbois E."/>
            <person name="Grewal S."/>
            <person name="Gyaltsen K."/>
            <person name="Hafez N."/>
            <person name="Hagos B."/>
            <person name="Hall J."/>
            <person name="Henson C."/>
            <person name="Hollinger A."/>
            <person name="Honan T."/>
            <person name="Huard M.D."/>
            <person name="Hughes L."/>
            <person name="Hurhula B."/>
            <person name="Husby M.E."/>
            <person name="Kamat A."/>
            <person name="Kanga B."/>
            <person name="Kashin S."/>
            <person name="Khazanovich D."/>
            <person name="Kisner P."/>
            <person name="Lance K."/>
            <person name="Lara M."/>
            <person name="Lee W."/>
            <person name="Lennon N."/>
            <person name="Letendre F."/>
            <person name="LeVine R."/>
            <person name="Lipovsky A."/>
            <person name="Liu X."/>
            <person name="Liu J."/>
            <person name="Liu S."/>
            <person name="Lokyitsang T."/>
            <person name="Lokyitsang Y."/>
            <person name="Lubonja R."/>
            <person name="Lui A."/>
            <person name="MacDonald P."/>
            <person name="Magnisalis V."/>
            <person name="Maru K."/>
            <person name="Matthews C."/>
            <person name="McCusker W."/>
            <person name="McDonough S."/>
            <person name="Mehta T."/>
            <person name="Meldrim J."/>
            <person name="Meneus L."/>
            <person name="Mihai O."/>
            <person name="Mihalev A."/>
            <person name="Mihova T."/>
            <person name="Mittelman R."/>
            <person name="Mlenga V."/>
            <person name="Montmayeur A."/>
            <person name="Mulrain L."/>
            <person name="Navidi A."/>
            <person name="Naylor J."/>
            <person name="Negash T."/>
            <person name="Nguyen T."/>
            <person name="Nguyen N."/>
            <person name="Nicol R."/>
            <person name="Norbu C."/>
            <person name="Norbu N."/>
            <person name="Novod N."/>
            <person name="O'Neill B."/>
            <person name="Osman S."/>
            <person name="Markiewicz E."/>
            <person name="Oyono O.L."/>
            <person name="Patti C."/>
            <person name="Phunkhang P."/>
            <person name="Pierre F."/>
            <person name="Priest M."/>
            <person name="Raghuraman S."/>
            <person name="Rege F."/>
            <person name="Reyes R."/>
            <person name="Rise C."/>
            <person name="Rogov P."/>
            <person name="Ross K."/>
            <person name="Ryan E."/>
            <person name="Settipalli S."/>
            <person name="Shea T."/>
            <person name="Sherpa N."/>
            <person name="Shi L."/>
            <person name="Shih D."/>
            <person name="Sparrow T."/>
            <person name="Spaulding J."/>
            <person name="Stalker J."/>
            <person name="Stange-Thomann N."/>
            <person name="Stavropoulos S."/>
            <person name="Stone C."/>
            <person name="Strader C."/>
            <person name="Tesfaye S."/>
            <person name="Thomson T."/>
            <person name="Thoulutsang Y."/>
            <person name="Thoulutsang D."/>
            <person name="Topham K."/>
            <person name="Topping I."/>
            <person name="Tsamla T."/>
            <person name="Vassiliev H."/>
            <person name="Vo A."/>
            <person name="Wangchuk T."/>
            <person name="Wangdi T."/>
            <person name="Weiand M."/>
            <person name="Wilkinson J."/>
            <person name="Wilson A."/>
            <person name="Yadav S."/>
            <person name="Young G."/>
            <person name="Yu Q."/>
            <person name="Zembek L."/>
            <person name="Zhong D."/>
            <person name="Zimmer A."/>
            <person name="Zwirko Z."/>
            <person name="Jaffe D.B."/>
            <person name="Alvarez P."/>
            <person name="Brockman W."/>
            <person name="Butler J."/>
            <person name="Chin C."/>
            <person name="Gnerre S."/>
            <person name="Grabherr M."/>
            <person name="Kleber M."/>
            <person name="Mauceli E."/>
            <person name="MacCallum I."/>
        </authorList>
    </citation>
    <scope>NUCLEOTIDE SEQUENCE [LARGE SCALE GENOMIC DNA]</scope>
    <source>
        <strain evidence="8">Tucson 14030-0811.24</strain>
    </source>
</reference>
<dbReference type="Pfam" id="PF00620">
    <property type="entry name" value="RhoGAP"/>
    <property type="match status" value="1"/>
</dbReference>
<dbReference type="InterPro" id="IPR001452">
    <property type="entry name" value="SH3_domain"/>
</dbReference>
<sequence>MSEKVSTSLAAQLHNHALTSSEAATTVASCHHVAAPAKETAQQQQQQQHQQPLQFEMDGPAAAISAQLNFKIMPADSLPGLSYQEMFASMNTSQISNASTESSCSPPSVGIGCGPPKPARHMAVQPMISKSCRFPKLEECAHFHYERVQLGALSVQLLDDKSEQLSNSIASQSIGGDVAHNSLRSFSPESCWFIIRVCPQRCEPFLIKRSFENMQMLDEMLHRCVYDRKISGLRNMSELEAELPSESDVEYAVAKYLERFSKIASDSLTCGTVLTWLQLDNKGRRLPLADGETQRTINTPAVGAAYGVRRYQAQAPDEINIEVGDMISVIDMPSPAESVWWRGKKSHLQKSHYEVGFFPQSCVATIGDKVPRNFPMPAPLVGHLDSVSPTKPVLRKHGKLIAFFRSFILSRPSRRRLKQSGIYRERVFNCDLSEHLLNSGQDIPMVLKSCAEFIENYGVIDGIYRLSGITSNIQRLRRSFDEERVPDLGNPEMKQDIHAVSSLLKMYFRELPNPLCTYQLYDNFVEAIQVKADEADERLRLMKETVLKLPPPHYRTLKYLAEHLFKVSQHHERTGMTDKNLAIVWAPNLLRSPALESGGVAALRGVGVQAVVTEYLIRNCHNIFDAIEDHNAARLSVATAAGAGTGIGATGELRLESLTDCESLLVEQREQDQSLTVVERPKSLSTGGAKLISLEEAQERHSRIEATDLKQSLPISMLSSTSNAATNIGSYIEVGGGPSSLPDKYHTVLSAPRSWQKRKPDKTPSWKSIFTRSQRQGSVDPGQKLVGPHDAASAGGGGKEPSSSRVNFVQASHAHASKELSKLDKPKSIELLETTHEMRESKPMELCIRSNSIDSLRTVGHSRSVSHDSYFDLLQSPQRGHMTTCPSRELSELGLNFDREEPEMRIFSESESLVSSPRVGKENVPPASGCATRRIMRARPEEFSSQTNSVNPSPKKQPRLNLLSPSTARSLPHATSSNASGGGVVHTAAANAPCGHEPAGAENCCKRYKLEDQLSDIQFIDCGTPEHAPTTQQQFASVEVHSPPPPKPARAANHHSAGVEAPLSASLTTAATPANATTRYSYPQVQLGAKRKEKQVAKERFSYPGTNNETQPNTIPPRPKHNHATPPLRSKPRIETSEDSQVKLTVPTPTTPAHSPRYSLLLCDTEESSENSSAVNTPQYDMEPLMLTSAMSGISGVSSNMQQQLLLGVDATGGSSYLGSSYESIGQHFNNLQDVEHRDMNALKRELSLDLQPLQPTRQSQTVNNNRAATLPVKEQLQTAAAMCCSSPNNSNFTDNTSQSVTPSEFGYQHLQRQLSMHSLLATEESSPVYEDFEQTPSNTFAAAGPQKLLASPIKSTISITYKSPEKEKPPLLNEKPSTLLETNFDENIVYEQVKLFRNSVTEVNQMLNERHSLKQIEEEEHDGGASKAAEMTQQLLDLEEQQHQLLYENIELRKPQTVYENLRGEEMKVNTQNDTDTETTKTCDRIELDSLESLPDNNTLQDEHESLQEQQQMPEEETMAQLSYRKSPSFSVKELANKFESSPVEQLPSFDFSLRGGSMKKPNELSVPKPINAGLGGGGGVGSGAVATVPASLKKLNNAQKITRSLDENAFVREFGGKQLQDLSVNKLPEMIMPDLNNRRKSFDFTRPKTLNPPKRLPGMSITEEICQKREQITPTTENRISLIQQNNIPKETSAIITTSTPVSLPQQPPLGVPPPSNSGRKSVLTGVILDRERIDKIKEERRQQLTQKYYGDTLKSRSKTELNSEDNNFQTAESLRIKSKSRGDVHTLQKDMDMNLKQLSRVAAAGSESTLNTGDYATQHHHQQQQQHHHPHNQRVRRISDEKNQNCDTNNGGISTTLLSVKSAAQKYDTNKAITTTTTAPGKFERASLLPSRDRGQRNSLSANESNASVNNREKISPQFSIRDVTAMFESRSQNQ</sequence>
<feature type="compositionally biased region" description="Polar residues" evidence="4">
    <location>
        <begin position="963"/>
        <end position="979"/>
    </location>
</feature>
<keyword evidence="1 3" id="KW-0728">SH3 domain</keyword>
<feature type="region of interest" description="Disordered" evidence="4">
    <location>
        <begin position="1024"/>
        <end position="1057"/>
    </location>
</feature>
<gene>
    <name evidence="7" type="primary">Dwil\GK15216</name>
    <name evidence="7" type="ORF">Dwil_GK15216</name>
</gene>
<proteinExistence type="predicted"/>
<dbReference type="Proteomes" id="UP000007798">
    <property type="component" value="Unassembled WGS sequence"/>
</dbReference>
<dbReference type="FunFam" id="1.10.555.10:FF:000002">
    <property type="entry name" value="rho GTPase-activating protein 32 isoform X1"/>
    <property type="match status" value="1"/>
</dbReference>
<feature type="region of interest" description="Disordered" evidence="4">
    <location>
        <begin position="1703"/>
        <end position="1724"/>
    </location>
</feature>
<evidence type="ECO:0000256" key="3">
    <source>
        <dbReference type="PROSITE-ProRule" id="PRU00192"/>
    </source>
</evidence>